<evidence type="ECO:0000256" key="1">
    <source>
        <dbReference type="SAM" id="Coils"/>
    </source>
</evidence>
<reference evidence="4" key="1">
    <citation type="submission" date="2018-01" db="EMBL/GenBank/DDBJ databases">
        <title>Rubneribacter badeniensis gen. nov., sp. nov., and Colonibacter rubneri, gen. nov., sp. nov., WGS of new members of the Eggerthellaceae.</title>
        <authorList>
            <person name="Danylec N."/>
            <person name="Stoll D.A."/>
            <person name="Doetsch A."/>
            <person name="Kulling S.E."/>
            <person name="Huch M."/>
        </authorList>
    </citation>
    <scope>NUCLEOTIDE SEQUENCE [LARGE SCALE GENOMIC DNA]</scope>
    <source>
        <strain evidence="4">ResAG-96</strain>
    </source>
</reference>
<organism evidence="3 4">
    <name type="scientific">Enteroscipio rubneri</name>
    <dbReference type="NCBI Taxonomy" id="2070686"/>
    <lineage>
        <taxon>Bacteria</taxon>
        <taxon>Bacillati</taxon>
        <taxon>Actinomycetota</taxon>
        <taxon>Coriobacteriia</taxon>
        <taxon>Eggerthellales</taxon>
        <taxon>Eggerthellaceae</taxon>
        <taxon>Enteroscipio</taxon>
    </lineage>
</organism>
<keyword evidence="1" id="KW-0175">Coiled coil</keyword>
<dbReference type="Proteomes" id="UP000236197">
    <property type="component" value="Unassembled WGS sequence"/>
</dbReference>
<evidence type="ECO:0000313" key="4">
    <source>
        <dbReference type="Proteomes" id="UP000236197"/>
    </source>
</evidence>
<dbReference type="EMBL" id="PPEK01000007">
    <property type="protein sequence ID" value="PNV67535.1"/>
    <property type="molecule type" value="Genomic_DNA"/>
</dbReference>
<keyword evidence="2" id="KW-1133">Transmembrane helix</keyword>
<keyword evidence="4" id="KW-1185">Reference proteome</keyword>
<dbReference type="AlphaFoldDB" id="A0A2K2UB34"/>
<protein>
    <submittedName>
        <fullName evidence="3">Molybdenum cofactor biosynthesis enzyme</fullName>
    </submittedName>
</protein>
<feature type="coiled-coil region" evidence="1">
    <location>
        <begin position="174"/>
        <end position="208"/>
    </location>
</feature>
<keyword evidence="2" id="KW-0472">Membrane</keyword>
<gene>
    <name evidence="3" type="ORF">C2L71_06885</name>
</gene>
<feature type="transmembrane region" description="Helical" evidence="2">
    <location>
        <begin position="12"/>
        <end position="33"/>
    </location>
</feature>
<evidence type="ECO:0000313" key="3">
    <source>
        <dbReference type="EMBL" id="PNV67535.1"/>
    </source>
</evidence>
<accession>A0A2K2UB34</accession>
<proteinExistence type="predicted"/>
<evidence type="ECO:0000256" key="2">
    <source>
        <dbReference type="SAM" id="Phobius"/>
    </source>
</evidence>
<keyword evidence="2" id="KW-0812">Transmembrane</keyword>
<comment type="caution">
    <text evidence="3">The sequence shown here is derived from an EMBL/GenBank/DDBJ whole genome shotgun (WGS) entry which is preliminary data.</text>
</comment>
<name>A0A2K2UB34_9ACTN</name>
<dbReference type="RefSeq" id="WP_103265046.1">
    <property type="nucleotide sequence ID" value="NZ_CABMLE010000007.1"/>
</dbReference>
<sequence length="704" mass="72881">MSVFRCEDGFTTVGMVIALLVTLSLVFTAAQVYRLNAASSKVQNVADAAALAAQNEVAEFMIIVHACDAVVLSLSLTSLVATGLGAAALCTPATAAASDALLKAGREVARARDGFAEKASAGLDRLQRALPFLAAVNAASVASANDRGTSNYLALAMLVPAEGEEIAVGEAAGAAELEDAVDQDAEEVKRAAEEAERAAARANEAKLRGFEHDCGANPSYCMYERAQSLASLAGDENPLFSSVDTWSFSVALERAQAYYPARLALEAPEGSSVREHARSELRKRFYSFATEEVGRGYVHEEEGSFEALFPHLPKNTEEMRATTLYTEAVYPVTRNASGSFVMHAWAGCPVAVGAGSFGSIAQMEAGSYPVCDRCEFTAASMGKVAAASTSIQNGFEYQYEATADAASEYAKARAELDPLASEVKQQAGGLFDRVEEALGAVSGMRIDARPPGSLGVVVLAVDRGREAASTGFESSFVRSTGILGARAAVSSATLLAEPANEGANVVSSLLDGLSGEGGQAVGVLGAVLDCWSALLSAYAEGQEVLDGAVAEALDALPLASASGLGTWAAGALREAVSAAGLEPAKLDALKPVLVNSAHVAQADDGVVSARLLFLKEQAVANPLASNDVFSSIVSSFEQTAVEGIESFEGTLEIAVVELCEGGPAVTIEVSLPAAAKHAASDFVQRIADGLRSVYAQMTGVRAWD</sequence>
<dbReference type="OrthoDB" id="3188104at2"/>